<keyword evidence="4" id="KW-1185">Reference proteome</keyword>
<dbReference type="InterPro" id="IPR008964">
    <property type="entry name" value="Invasin/intimin_cell_adhesion"/>
</dbReference>
<evidence type="ECO:0000256" key="2">
    <source>
        <dbReference type="SAM" id="SignalP"/>
    </source>
</evidence>
<comment type="caution">
    <text evidence="3">The sequence shown here is derived from an EMBL/GenBank/DDBJ whole genome shotgun (WGS) entry which is preliminary data.</text>
</comment>
<dbReference type="Proteomes" id="UP001595453">
    <property type="component" value="Unassembled WGS sequence"/>
</dbReference>
<keyword evidence="2" id="KW-0732">Signal</keyword>
<sequence>MKKTIIATASILAFGSFSAMAGTCQVTVTWPDGKAKSGVRVTGEVSGGGMTQPVQTDSNGRATITWSGTNSLSTVYIDGKDQKTRCQDGGSVTAVSK</sequence>
<evidence type="ECO:0000256" key="1">
    <source>
        <dbReference type="SAM" id="MobiDB-lite"/>
    </source>
</evidence>
<feature type="chain" id="PRO_5045337056" evidence="2">
    <location>
        <begin position="22"/>
        <end position="97"/>
    </location>
</feature>
<feature type="compositionally biased region" description="Polar residues" evidence="1">
    <location>
        <begin position="52"/>
        <end position="63"/>
    </location>
</feature>
<evidence type="ECO:0000313" key="4">
    <source>
        <dbReference type="Proteomes" id="UP001595453"/>
    </source>
</evidence>
<dbReference type="EMBL" id="JBHRSD010000001">
    <property type="protein sequence ID" value="MFC3031058.1"/>
    <property type="molecule type" value="Genomic_DNA"/>
</dbReference>
<accession>A0ABV7CE23</accession>
<dbReference type="RefSeq" id="WP_377119913.1">
    <property type="nucleotide sequence ID" value="NZ_JBHRSD010000001.1"/>
</dbReference>
<gene>
    <name evidence="3" type="ORF">ACFOEE_00740</name>
</gene>
<evidence type="ECO:0000313" key="3">
    <source>
        <dbReference type="EMBL" id="MFC3031058.1"/>
    </source>
</evidence>
<feature type="region of interest" description="Disordered" evidence="1">
    <location>
        <begin position="37"/>
        <end position="63"/>
    </location>
</feature>
<name>A0ABV7CE23_9GAMM</name>
<dbReference type="SUPFAM" id="SSF49373">
    <property type="entry name" value="Invasin/intimin cell-adhesion fragments"/>
    <property type="match status" value="1"/>
</dbReference>
<dbReference type="Gene3D" id="2.60.40.10">
    <property type="entry name" value="Immunoglobulins"/>
    <property type="match status" value="1"/>
</dbReference>
<protein>
    <submittedName>
        <fullName evidence="3">Uncharacterized protein</fullName>
    </submittedName>
</protein>
<organism evidence="3 4">
    <name type="scientific">Pseudoalteromonas fenneropenaei</name>
    <dbReference type="NCBI Taxonomy" id="1737459"/>
    <lineage>
        <taxon>Bacteria</taxon>
        <taxon>Pseudomonadati</taxon>
        <taxon>Pseudomonadota</taxon>
        <taxon>Gammaproteobacteria</taxon>
        <taxon>Alteromonadales</taxon>
        <taxon>Pseudoalteromonadaceae</taxon>
        <taxon>Pseudoalteromonas</taxon>
    </lineage>
</organism>
<dbReference type="InterPro" id="IPR013783">
    <property type="entry name" value="Ig-like_fold"/>
</dbReference>
<feature type="signal peptide" evidence="2">
    <location>
        <begin position="1"/>
        <end position="21"/>
    </location>
</feature>
<reference evidence="4" key="1">
    <citation type="journal article" date="2019" name="Int. J. Syst. Evol. Microbiol.">
        <title>The Global Catalogue of Microorganisms (GCM) 10K type strain sequencing project: providing services to taxonomists for standard genome sequencing and annotation.</title>
        <authorList>
            <consortium name="The Broad Institute Genomics Platform"/>
            <consortium name="The Broad Institute Genome Sequencing Center for Infectious Disease"/>
            <person name="Wu L."/>
            <person name="Ma J."/>
        </authorList>
    </citation>
    <scope>NUCLEOTIDE SEQUENCE [LARGE SCALE GENOMIC DNA]</scope>
    <source>
        <strain evidence="4">KCTC 42730</strain>
    </source>
</reference>
<proteinExistence type="predicted"/>